<dbReference type="AlphaFoldDB" id="A0AAV7MD62"/>
<dbReference type="EMBL" id="JANPWB010000014">
    <property type="protein sequence ID" value="KAJ1101700.1"/>
    <property type="molecule type" value="Genomic_DNA"/>
</dbReference>
<organism evidence="1 2">
    <name type="scientific">Pleurodeles waltl</name>
    <name type="common">Iberian ribbed newt</name>
    <dbReference type="NCBI Taxonomy" id="8319"/>
    <lineage>
        <taxon>Eukaryota</taxon>
        <taxon>Metazoa</taxon>
        <taxon>Chordata</taxon>
        <taxon>Craniata</taxon>
        <taxon>Vertebrata</taxon>
        <taxon>Euteleostomi</taxon>
        <taxon>Amphibia</taxon>
        <taxon>Batrachia</taxon>
        <taxon>Caudata</taxon>
        <taxon>Salamandroidea</taxon>
        <taxon>Salamandridae</taxon>
        <taxon>Pleurodelinae</taxon>
        <taxon>Pleurodeles</taxon>
    </lineage>
</organism>
<keyword evidence="2" id="KW-1185">Reference proteome</keyword>
<protein>
    <submittedName>
        <fullName evidence="1">Uncharacterized protein</fullName>
    </submittedName>
</protein>
<name>A0AAV7MD62_PLEWA</name>
<proteinExistence type="predicted"/>
<sequence>MIPVVRETKSHDTGKKSVAGYYTRYREDTGAAMSSKVAHEHCKRSAFAGSRNQVTTASCIQATSYRLYPDPRQHQQPSKTGVCEELTHRDALESQTVLTL</sequence>
<reference evidence="1" key="1">
    <citation type="journal article" date="2022" name="bioRxiv">
        <title>Sequencing and chromosome-scale assembly of the giantPleurodeles waltlgenome.</title>
        <authorList>
            <person name="Brown T."/>
            <person name="Elewa A."/>
            <person name="Iarovenko S."/>
            <person name="Subramanian E."/>
            <person name="Araus A.J."/>
            <person name="Petzold A."/>
            <person name="Susuki M."/>
            <person name="Suzuki K.-i.T."/>
            <person name="Hayashi T."/>
            <person name="Toyoda A."/>
            <person name="Oliveira C."/>
            <person name="Osipova E."/>
            <person name="Leigh N.D."/>
            <person name="Simon A."/>
            <person name="Yun M.H."/>
        </authorList>
    </citation>
    <scope>NUCLEOTIDE SEQUENCE</scope>
    <source>
        <strain evidence="1">20211129_DDA</strain>
        <tissue evidence="1">Liver</tissue>
    </source>
</reference>
<dbReference type="Proteomes" id="UP001066276">
    <property type="component" value="Chromosome 10"/>
</dbReference>
<gene>
    <name evidence="1" type="ORF">NDU88_006765</name>
</gene>
<evidence type="ECO:0000313" key="2">
    <source>
        <dbReference type="Proteomes" id="UP001066276"/>
    </source>
</evidence>
<comment type="caution">
    <text evidence="1">The sequence shown here is derived from an EMBL/GenBank/DDBJ whole genome shotgun (WGS) entry which is preliminary data.</text>
</comment>
<accession>A0AAV7MD62</accession>
<evidence type="ECO:0000313" key="1">
    <source>
        <dbReference type="EMBL" id="KAJ1101700.1"/>
    </source>
</evidence>